<organism evidence="4 5">
    <name type="scientific">Lingula anatina</name>
    <name type="common">Brachiopod</name>
    <name type="synonym">Lingula unguis</name>
    <dbReference type="NCBI Taxonomy" id="7574"/>
    <lineage>
        <taxon>Eukaryota</taxon>
        <taxon>Metazoa</taxon>
        <taxon>Spiralia</taxon>
        <taxon>Lophotrochozoa</taxon>
        <taxon>Brachiopoda</taxon>
        <taxon>Linguliformea</taxon>
        <taxon>Lingulata</taxon>
        <taxon>Lingulida</taxon>
        <taxon>Linguloidea</taxon>
        <taxon>Lingulidae</taxon>
        <taxon>Lingula</taxon>
    </lineage>
</organism>
<dbReference type="PANTHER" id="PTHR12932:SF9">
    <property type="entry name" value="TUBULIN POLYMERIZATION-PROMOTING PROTEIN HOMOLOG"/>
    <property type="match status" value="1"/>
</dbReference>
<comment type="similarity">
    <text evidence="1">Belongs to the TPPP family.</text>
</comment>
<dbReference type="GO" id="GO:0015631">
    <property type="term" value="F:tubulin binding"/>
    <property type="evidence" value="ECO:0007669"/>
    <property type="project" value="InterPro"/>
</dbReference>
<dbReference type="FunCoup" id="A0A1S3K8A7">
    <property type="interactions" value="20"/>
</dbReference>
<dbReference type="InterPro" id="IPR008907">
    <property type="entry name" value="TPP/p25"/>
</dbReference>
<feature type="chain" id="PRO_5010248172" evidence="3">
    <location>
        <begin position="22"/>
        <end position="173"/>
    </location>
</feature>
<gene>
    <name evidence="5" type="primary">LOC106179418</name>
</gene>
<feature type="region of interest" description="Disordered" evidence="2">
    <location>
        <begin position="124"/>
        <end position="173"/>
    </location>
</feature>
<evidence type="ECO:0000313" key="4">
    <source>
        <dbReference type="Proteomes" id="UP000085678"/>
    </source>
</evidence>
<evidence type="ECO:0000256" key="3">
    <source>
        <dbReference type="SAM" id="SignalP"/>
    </source>
</evidence>
<dbReference type="Proteomes" id="UP000085678">
    <property type="component" value="Unplaced"/>
</dbReference>
<dbReference type="AlphaFoldDB" id="A0A1S3K8A7"/>
<accession>A0A1S3K8A7</accession>
<dbReference type="GO" id="GO:0001578">
    <property type="term" value="P:microtubule bundle formation"/>
    <property type="evidence" value="ECO:0007669"/>
    <property type="project" value="TreeGrafter"/>
</dbReference>
<name>A0A1S3K8A7_LINAN</name>
<evidence type="ECO:0000313" key="5">
    <source>
        <dbReference type="RefSeq" id="XP_013418491.1"/>
    </source>
</evidence>
<dbReference type="InterPro" id="IPR011992">
    <property type="entry name" value="EF-hand-dom_pair"/>
</dbReference>
<keyword evidence="4" id="KW-1185">Reference proteome</keyword>
<dbReference type="InParanoid" id="A0A1S3K8A7"/>
<dbReference type="OrthoDB" id="548799at2759"/>
<keyword evidence="3" id="KW-0732">Signal</keyword>
<feature type="signal peptide" evidence="3">
    <location>
        <begin position="1"/>
        <end position="21"/>
    </location>
</feature>
<dbReference type="RefSeq" id="XP_013418491.1">
    <property type="nucleotide sequence ID" value="XM_013563037.1"/>
</dbReference>
<dbReference type="GO" id="GO:0005874">
    <property type="term" value="C:microtubule"/>
    <property type="evidence" value="ECO:0007669"/>
    <property type="project" value="TreeGrafter"/>
</dbReference>
<sequence>MAQRRYTVFLILLMLDPRCYIHSAEMAESGLEAKFLEYCKSAGRETTAKKATINKMFTDCELFNDKFGSIDLDVAFHMAKANGSSVINFTEFEVLLRHQKLTNAHDFDVRVKIAECDGPIDTARQPGAYISENTGSHKERFDESGNGGGREDAVEDSGYVGRYQGAGRYNPKH</sequence>
<protein>
    <submittedName>
        <fullName evidence="5">Tubulin polymerization-promoting protein family member 3-like</fullName>
    </submittedName>
</protein>
<dbReference type="GeneID" id="106179418"/>
<evidence type="ECO:0000256" key="2">
    <source>
        <dbReference type="SAM" id="MobiDB-lite"/>
    </source>
</evidence>
<dbReference type="GO" id="GO:0032273">
    <property type="term" value="P:positive regulation of protein polymerization"/>
    <property type="evidence" value="ECO:0007669"/>
    <property type="project" value="TreeGrafter"/>
</dbReference>
<dbReference type="Pfam" id="PF05517">
    <property type="entry name" value="p25-alpha"/>
    <property type="match status" value="1"/>
</dbReference>
<reference evidence="5" key="1">
    <citation type="submission" date="2025-08" db="UniProtKB">
        <authorList>
            <consortium name="RefSeq"/>
        </authorList>
    </citation>
    <scope>IDENTIFICATION</scope>
    <source>
        <tissue evidence="5">Gonads</tissue>
    </source>
</reference>
<evidence type="ECO:0000256" key="1">
    <source>
        <dbReference type="ARBA" id="ARBA00010994"/>
    </source>
</evidence>
<dbReference type="SUPFAM" id="SSF47473">
    <property type="entry name" value="EF-hand"/>
    <property type="match status" value="1"/>
</dbReference>
<dbReference type="PANTHER" id="PTHR12932">
    <property type="entry name" value="P25 ALPHA-RELATED"/>
    <property type="match status" value="1"/>
</dbReference>
<dbReference type="KEGG" id="lak:106179418"/>
<proteinExistence type="inferred from homology"/>
<dbReference type="GO" id="GO:0046785">
    <property type="term" value="P:microtubule polymerization"/>
    <property type="evidence" value="ECO:0007669"/>
    <property type="project" value="InterPro"/>
</dbReference>
<dbReference type="Gene3D" id="1.10.238.10">
    <property type="entry name" value="EF-hand"/>
    <property type="match status" value="1"/>
</dbReference>